<dbReference type="InterPro" id="IPR027417">
    <property type="entry name" value="P-loop_NTPase"/>
</dbReference>
<organism evidence="2 3">
    <name type="scientific">Gellertiella hungarica</name>
    <dbReference type="NCBI Taxonomy" id="1572859"/>
    <lineage>
        <taxon>Bacteria</taxon>
        <taxon>Pseudomonadati</taxon>
        <taxon>Pseudomonadota</taxon>
        <taxon>Alphaproteobacteria</taxon>
        <taxon>Hyphomicrobiales</taxon>
        <taxon>Rhizobiaceae</taxon>
        <taxon>Gellertiella</taxon>
    </lineage>
</organism>
<keyword evidence="3" id="KW-1185">Reference proteome</keyword>
<dbReference type="GO" id="GO:0005524">
    <property type="term" value="F:ATP binding"/>
    <property type="evidence" value="ECO:0007669"/>
    <property type="project" value="InterPro"/>
</dbReference>
<dbReference type="Gene3D" id="3.40.50.300">
    <property type="entry name" value="P-loop containing nucleotide triphosphate hydrolases"/>
    <property type="match status" value="1"/>
</dbReference>
<dbReference type="InterPro" id="IPR003959">
    <property type="entry name" value="ATPase_AAA_core"/>
</dbReference>
<sequence>MAAPTGQDAGLTLIPEADLQRHRQTAQALITRFSLVGPADAPGATSIAGTGRRFVPTVSTAGLSRTREIELAKTVASRRPDDPLLSPEAHALLYRARRGVEVALAVSGIFARQTDLEILQSRNAQAPLAGEEAERFRSLLSASAYVAAFVFSAYVRRMLPGDGEAAGDLPAPDYLFETPQDALKAMIAGLDRAIATAPDDAAMGAAARRYAAEALEGLIERKSRFTGLAAFMSSHLKLETEDFVLDGFDRPPAERTRPLTMTFRKPEEIVGNHVAKHQAMRLARMLVAYDFERRMNPFVELGGFLFTFIGDGMPGTGKTMLIQMMAGMINDYCQMAGYPFHYENFGVDQISSYQGKSGQNCKEFVRAVLNPDVIGFGTIDDVDQVAARRSDDRASAGQQEVTAVLMESLAGASTVVRGNASFGMFSNYPENVDDALRQRAGARWLVDGPQTREDYIDIFSMLVGKNHSIPPGEHQPLAGQAIRKPVAEAYERFSVPQEEALLAVWDRFQKETGGIRTLADIGTYLYRIRQAEPRFTGRAIKNIADAVKMRAMDVELPDDWFATPEAFLHKPYDEKVAMISALRGPVTIEMVLQEINRYAESELRYSDKADAAAVAEIVRRERQRERAVREIETLKQDGRWEP</sequence>
<comment type="caution">
    <text evidence="2">The sequence shown here is derived from an EMBL/GenBank/DDBJ whole genome shotgun (WGS) entry which is preliminary data.</text>
</comment>
<dbReference type="RefSeq" id="WP_183364538.1">
    <property type="nucleotide sequence ID" value="NZ_JACIEZ010000001.1"/>
</dbReference>
<dbReference type="EMBL" id="JACIEZ010000001">
    <property type="protein sequence ID" value="MBB4063345.1"/>
    <property type="molecule type" value="Genomic_DNA"/>
</dbReference>
<dbReference type="Proteomes" id="UP000528286">
    <property type="component" value="Unassembled WGS sequence"/>
</dbReference>
<dbReference type="SUPFAM" id="SSF52540">
    <property type="entry name" value="P-loop containing nucleoside triphosphate hydrolases"/>
    <property type="match status" value="1"/>
</dbReference>
<evidence type="ECO:0000259" key="1">
    <source>
        <dbReference type="Pfam" id="PF00004"/>
    </source>
</evidence>
<name>A0A7W6J236_9HYPH</name>
<evidence type="ECO:0000313" key="2">
    <source>
        <dbReference type="EMBL" id="MBB4063345.1"/>
    </source>
</evidence>
<proteinExistence type="predicted"/>
<reference evidence="2 3" key="1">
    <citation type="submission" date="2020-08" db="EMBL/GenBank/DDBJ databases">
        <title>Genomic Encyclopedia of Type Strains, Phase IV (KMG-IV): sequencing the most valuable type-strain genomes for metagenomic binning, comparative biology and taxonomic classification.</title>
        <authorList>
            <person name="Goeker M."/>
        </authorList>
    </citation>
    <scope>NUCLEOTIDE SEQUENCE [LARGE SCALE GENOMIC DNA]</scope>
    <source>
        <strain evidence="2 3">DSM 29853</strain>
    </source>
</reference>
<evidence type="ECO:0000313" key="3">
    <source>
        <dbReference type="Proteomes" id="UP000528286"/>
    </source>
</evidence>
<accession>A0A7W6J236</accession>
<dbReference type="AlphaFoldDB" id="A0A7W6J236"/>
<feature type="domain" description="ATPase AAA-type core" evidence="1">
    <location>
        <begin position="312"/>
        <end position="442"/>
    </location>
</feature>
<protein>
    <recommendedName>
        <fullName evidence="1">ATPase AAA-type core domain-containing protein</fullName>
    </recommendedName>
</protein>
<gene>
    <name evidence="2" type="ORF">GGR23_000506</name>
</gene>
<dbReference type="GO" id="GO:0016887">
    <property type="term" value="F:ATP hydrolysis activity"/>
    <property type="evidence" value="ECO:0007669"/>
    <property type="project" value="InterPro"/>
</dbReference>
<dbReference type="Pfam" id="PF00004">
    <property type="entry name" value="AAA"/>
    <property type="match status" value="1"/>
</dbReference>